<sequence>MPNRKCLIVREVARSVVLSFELDVSNLLNDFGQPVNFYVSQTIDKSSDKNLETIYFKLTNGICNIEIPERVNAVFKFNVHLSKKGEGLLTAPDTNQVTDFILWVPTIGKGVYTNERSLGDKMLPGL</sequence>
<accession>A0A6A5BGP0</accession>
<reference evidence="1 2" key="1">
    <citation type="journal article" date="2019" name="Sci. Rep.">
        <title>Nanopore sequencing improves the draft genome of the human pathogenic amoeba Naegleria fowleri.</title>
        <authorList>
            <person name="Liechti N."/>
            <person name="Schurch N."/>
            <person name="Bruggmann R."/>
            <person name="Wittwer M."/>
        </authorList>
    </citation>
    <scope>NUCLEOTIDE SEQUENCE [LARGE SCALE GENOMIC DNA]</scope>
    <source>
        <strain evidence="1 2">ATCC 30894</strain>
    </source>
</reference>
<dbReference type="GeneID" id="68115585"/>
<evidence type="ECO:0000313" key="2">
    <source>
        <dbReference type="Proteomes" id="UP000444721"/>
    </source>
</evidence>
<dbReference type="VEuPathDB" id="AmoebaDB:FDP41_008367"/>
<organism evidence="1 2">
    <name type="scientific">Naegleria fowleri</name>
    <name type="common">Brain eating amoeba</name>
    <dbReference type="NCBI Taxonomy" id="5763"/>
    <lineage>
        <taxon>Eukaryota</taxon>
        <taxon>Discoba</taxon>
        <taxon>Heterolobosea</taxon>
        <taxon>Tetramitia</taxon>
        <taxon>Eutetramitia</taxon>
        <taxon>Vahlkampfiidae</taxon>
        <taxon>Naegleria</taxon>
    </lineage>
</organism>
<dbReference type="Proteomes" id="UP000444721">
    <property type="component" value="Unassembled WGS sequence"/>
</dbReference>
<comment type="caution">
    <text evidence="1">The sequence shown here is derived from an EMBL/GenBank/DDBJ whole genome shotgun (WGS) entry which is preliminary data.</text>
</comment>
<gene>
    <name evidence="1" type="ORF">FDP41_008367</name>
</gene>
<dbReference type="AlphaFoldDB" id="A0A6A5BGP0"/>
<evidence type="ECO:0000313" key="1">
    <source>
        <dbReference type="EMBL" id="KAF0973160.1"/>
    </source>
</evidence>
<dbReference type="RefSeq" id="XP_044557873.1">
    <property type="nucleotide sequence ID" value="XM_044712212.1"/>
</dbReference>
<keyword evidence="2" id="KW-1185">Reference proteome</keyword>
<dbReference type="VEuPathDB" id="AmoebaDB:NfTy_093850"/>
<proteinExistence type="predicted"/>
<name>A0A6A5BGP0_NAEFO</name>
<protein>
    <submittedName>
        <fullName evidence="1">Uncharacterized protein</fullName>
    </submittedName>
</protein>
<dbReference type="EMBL" id="VFQX01000061">
    <property type="protein sequence ID" value="KAF0973160.1"/>
    <property type="molecule type" value="Genomic_DNA"/>
</dbReference>